<evidence type="ECO:0000256" key="3">
    <source>
        <dbReference type="ARBA" id="ARBA00022989"/>
    </source>
</evidence>
<evidence type="ECO:0000256" key="1">
    <source>
        <dbReference type="ARBA" id="ARBA00004141"/>
    </source>
</evidence>
<dbReference type="PANTHER" id="PTHR33048:SF42">
    <property type="entry name" value="INTEGRAL MEMBRANE PROTEIN"/>
    <property type="match status" value="1"/>
</dbReference>
<keyword evidence="10" id="KW-1185">Reference proteome</keyword>
<proteinExistence type="inferred from homology"/>
<name>A0A420YGL7_9PEZI</name>
<comment type="caution">
    <text evidence="9">The sequence shown here is derived from an EMBL/GenBank/DDBJ whole genome shotgun (WGS) entry which is preliminary data.</text>
</comment>
<dbReference type="OrthoDB" id="5417887at2759"/>
<keyword evidence="2 7" id="KW-0812">Transmembrane</keyword>
<evidence type="ECO:0000256" key="2">
    <source>
        <dbReference type="ARBA" id="ARBA00022692"/>
    </source>
</evidence>
<protein>
    <recommendedName>
        <fullName evidence="8">Rhodopsin domain-containing protein</fullName>
    </recommendedName>
</protein>
<dbReference type="STRING" id="177199.A0A420YGL7"/>
<feature type="domain" description="Rhodopsin" evidence="8">
    <location>
        <begin position="53"/>
        <end position="287"/>
    </location>
</feature>
<gene>
    <name evidence="9" type="ORF">DL546_007942</name>
</gene>
<dbReference type="AlphaFoldDB" id="A0A420YGL7"/>
<organism evidence="9 10">
    <name type="scientific">Coniochaeta pulveracea</name>
    <dbReference type="NCBI Taxonomy" id="177199"/>
    <lineage>
        <taxon>Eukaryota</taxon>
        <taxon>Fungi</taxon>
        <taxon>Dikarya</taxon>
        <taxon>Ascomycota</taxon>
        <taxon>Pezizomycotina</taxon>
        <taxon>Sordariomycetes</taxon>
        <taxon>Sordariomycetidae</taxon>
        <taxon>Coniochaetales</taxon>
        <taxon>Coniochaetaceae</taxon>
        <taxon>Coniochaeta</taxon>
    </lineage>
</organism>
<dbReference type="InterPro" id="IPR052337">
    <property type="entry name" value="SAT4-like"/>
</dbReference>
<feature type="transmembrane region" description="Helical" evidence="7">
    <location>
        <begin position="38"/>
        <end position="57"/>
    </location>
</feature>
<feature type="transmembrane region" description="Helical" evidence="7">
    <location>
        <begin position="106"/>
        <end position="124"/>
    </location>
</feature>
<feature type="transmembrane region" description="Helical" evidence="7">
    <location>
        <begin position="196"/>
        <end position="214"/>
    </location>
</feature>
<feature type="transmembrane region" description="Helical" evidence="7">
    <location>
        <begin position="226"/>
        <end position="251"/>
    </location>
</feature>
<feature type="transmembrane region" description="Helical" evidence="7">
    <location>
        <begin position="144"/>
        <end position="165"/>
    </location>
</feature>
<reference evidence="9 10" key="1">
    <citation type="submission" date="2018-08" db="EMBL/GenBank/DDBJ databases">
        <title>Draft genome of the lignicolous fungus Coniochaeta pulveracea.</title>
        <authorList>
            <person name="Borstlap C.J."/>
            <person name="De Witt R.N."/>
            <person name="Botha A."/>
            <person name="Volschenk H."/>
        </authorList>
    </citation>
    <scope>NUCLEOTIDE SEQUENCE [LARGE SCALE GENOMIC DNA]</scope>
    <source>
        <strain evidence="9 10">CAB683</strain>
    </source>
</reference>
<evidence type="ECO:0000313" key="9">
    <source>
        <dbReference type="EMBL" id="RKU47007.1"/>
    </source>
</evidence>
<dbReference type="PANTHER" id="PTHR33048">
    <property type="entry name" value="PTH11-LIKE INTEGRAL MEMBRANE PROTEIN (AFU_ORTHOLOGUE AFUA_5G11245)"/>
    <property type="match status" value="1"/>
</dbReference>
<keyword evidence="4 7" id="KW-0472">Membrane</keyword>
<comment type="subcellular location">
    <subcellularLocation>
        <location evidence="1">Membrane</location>
        <topology evidence="1">Multi-pass membrane protein</topology>
    </subcellularLocation>
</comment>
<dbReference type="Pfam" id="PF20684">
    <property type="entry name" value="Fung_rhodopsin"/>
    <property type="match status" value="1"/>
</dbReference>
<dbReference type="Proteomes" id="UP000275385">
    <property type="component" value="Unassembled WGS sequence"/>
</dbReference>
<feature type="transmembrane region" description="Helical" evidence="7">
    <location>
        <begin position="69"/>
        <end position="94"/>
    </location>
</feature>
<accession>A0A420YGL7</accession>
<evidence type="ECO:0000256" key="4">
    <source>
        <dbReference type="ARBA" id="ARBA00023136"/>
    </source>
</evidence>
<feature type="region of interest" description="Disordered" evidence="6">
    <location>
        <begin position="367"/>
        <end position="394"/>
    </location>
</feature>
<keyword evidence="3 7" id="KW-1133">Transmembrane helix</keyword>
<dbReference type="EMBL" id="QVQW01000011">
    <property type="protein sequence ID" value="RKU47007.1"/>
    <property type="molecule type" value="Genomic_DNA"/>
</dbReference>
<evidence type="ECO:0000259" key="8">
    <source>
        <dbReference type="Pfam" id="PF20684"/>
    </source>
</evidence>
<dbReference type="GO" id="GO:0016020">
    <property type="term" value="C:membrane"/>
    <property type="evidence" value="ECO:0007669"/>
    <property type="project" value="UniProtKB-SubCell"/>
</dbReference>
<sequence>MAAAAHPMMAFLEARGTEAADLHPAEQPHDNLGPNFNVAIWVLTGAALVFMSLRLYCKIRIRRGLWWDDYVLILAMGMLLTQTSMLSVCVHYGFGKHSWDITDWPTYLYVNNITGVCSIVAAAWSKSSFAITLLRFTQGWKRGFVWFVLVTVNLFLGLSALFTFIQCTPIPRLWDSSVDGHCWNSHVIVTYNSFSSSWSGAADICLALLPWTIISRKTLNKKERLGVLLAMSTGIVAGLTSIAKTATLGAISNPDTIATVALMTLATAEIALSIIASSIPALRVLIKNTMNTHSVPRFYEYYRTNTPASQAIEEHTISRPSAVMISGRKSSQFSDSLSSPNIASKWPEAQTRSFLNSETDFESPALELQSHDGQGPTSYDFGSVRGQAQYTPRY</sequence>
<evidence type="ECO:0000256" key="7">
    <source>
        <dbReference type="SAM" id="Phobius"/>
    </source>
</evidence>
<dbReference type="InterPro" id="IPR049326">
    <property type="entry name" value="Rhodopsin_dom_fungi"/>
</dbReference>
<feature type="transmembrane region" description="Helical" evidence="7">
    <location>
        <begin position="257"/>
        <end position="282"/>
    </location>
</feature>
<evidence type="ECO:0000256" key="5">
    <source>
        <dbReference type="ARBA" id="ARBA00038359"/>
    </source>
</evidence>
<comment type="similarity">
    <text evidence="5">Belongs to the SAT4 family.</text>
</comment>
<evidence type="ECO:0000256" key="6">
    <source>
        <dbReference type="SAM" id="MobiDB-lite"/>
    </source>
</evidence>
<evidence type="ECO:0000313" key="10">
    <source>
        <dbReference type="Proteomes" id="UP000275385"/>
    </source>
</evidence>